<dbReference type="InterPro" id="IPR025617">
    <property type="entry name" value="YqzL"/>
</dbReference>
<evidence type="ECO:0000313" key="3">
    <source>
        <dbReference type="Proteomes" id="UP001305702"/>
    </source>
</evidence>
<dbReference type="Pfam" id="PF14006">
    <property type="entry name" value="YqzL"/>
    <property type="match status" value="1"/>
</dbReference>
<name>A0AA96RHE6_9BACL</name>
<keyword evidence="3" id="KW-1185">Reference proteome</keyword>
<evidence type="ECO:0000256" key="1">
    <source>
        <dbReference type="SAM" id="MobiDB-lite"/>
    </source>
</evidence>
<dbReference type="RefSeq" id="WP_315607247.1">
    <property type="nucleotide sequence ID" value="NZ_CP130318.1"/>
</dbReference>
<protein>
    <submittedName>
        <fullName evidence="2">YqzL family protein</fullName>
    </submittedName>
</protein>
<organism evidence="2 3">
    <name type="scientific">Paenibacillus aurantius</name>
    <dbReference type="NCBI Taxonomy" id="2918900"/>
    <lineage>
        <taxon>Bacteria</taxon>
        <taxon>Bacillati</taxon>
        <taxon>Bacillota</taxon>
        <taxon>Bacilli</taxon>
        <taxon>Bacillales</taxon>
        <taxon>Paenibacillaceae</taxon>
        <taxon>Paenibacillus</taxon>
    </lineage>
</organism>
<feature type="region of interest" description="Disordered" evidence="1">
    <location>
        <begin position="24"/>
        <end position="46"/>
    </location>
</feature>
<dbReference type="AlphaFoldDB" id="A0AA96RHE6"/>
<feature type="compositionally biased region" description="Acidic residues" evidence="1">
    <location>
        <begin position="27"/>
        <end position="46"/>
    </location>
</feature>
<dbReference type="KEGG" id="paun:MJA45_10735"/>
<accession>A0AA96RHE6</accession>
<reference evidence="2 3" key="1">
    <citation type="submission" date="2022-02" db="EMBL/GenBank/DDBJ databases">
        <title>Paenibacillus sp. MBLB1776 Whole Genome Shotgun Sequencing.</title>
        <authorList>
            <person name="Hwang C.Y."/>
            <person name="Cho E.-S."/>
            <person name="Seo M.-J."/>
        </authorList>
    </citation>
    <scope>NUCLEOTIDE SEQUENCE [LARGE SCALE GENOMIC DNA]</scope>
    <source>
        <strain evidence="2 3">MBLB1776</strain>
    </source>
</reference>
<gene>
    <name evidence="2" type="ORF">MJA45_10735</name>
</gene>
<sequence>MRDFFWQYFSNTGSIDAYMQYKQSDETTVEPDEMEPVLEEENEIAQ</sequence>
<dbReference type="Proteomes" id="UP001305702">
    <property type="component" value="Chromosome"/>
</dbReference>
<proteinExistence type="predicted"/>
<dbReference type="EMBL" id="CP130318">
    <property type="protein sequence ID" value="WNQ13466.1"/>
    <property type="molecule type" value="Genomic_DNA"/>
</dbReference>
<evidence type="ECO:0000313" key="2">
    <source>
        <dbReference type="EMBL" id="WNQ13466.1"/>
    </source>
</evidence>